<gene>
    <name evidence="3" type="ORF">BDV95DRAFT_20265</name>
</gene>
<name>A0A7C8MKF1_9PLEO</name>
<keyword evidence="4" id="KW-1185">Reference proteome</keyword>
<keyword evidence="1" id="KW-0175">Coiled coil</keyword>
<evidence type="ECO:0000313" key="3">
    <source>
        <dbReference type="EMBL" id="KAF2878375.1"/>
    </source>
</evidence>
<evidence type="ECO:0000256" key="2">
    <source>
        <dbReference type="SAM" id="MobiDB-lite"/>
    </source>
</evidence>
<feature type="coiled-coil region" evidence="1">
    <location>
        <begin position="157"/>
        <end position="216"/>
    </location>
</feature>
<evidence type="ECO:0000313" key="4">
    <source>
        <dbReference type="Proteomes" id="UP000481861"/>
    </source>
</evidence>
<dbReference type="OrthoDB" id="3438382at2759"/>
<organism evidence="3 4">
    <name type="scientific">Massariosphaeria phaeospora</name>
    <dbReference type="NCBI Taxonomy" id="100035"/>
    <lineage>
        <taxon>Eukaryota</taxon>
        <taxon>Fungi</taxon>
        <taxon>Dikarya</taxon>
        <taxon>Ascomycota</taxon>
        <taxon>Pezizomycotina</taxon>
        <taxon>Dothideomycetes</taxon>
        <taxon>Pleosporomycetidae</taxon>
        <taxon>Pleosporales</taxon>
        <taxon>Pleosporales incertae sedis</taxon>
        <taxon>Massariosphaeria</taxon>
    </lineage>
</organism>
<evidence type="ECO:0000256" key="1">
    <source>
        <dbReference type="SAM" id="Coils"/>
    </source>
</evidence>
<dbReference type="Proteomes" id="UP000481861">
    <property type="component" value="Unassembled WGS sequence"/>
</dbReference>
<feature type="compositionally biased region" description="Low complexity" evidence="2">
    <location>
        <begin position="25"/>
        <end position="35"/>
    </location>
</feature>
<proteinExistence type="predicted"/>
<sequence>MNSSLRKGSIDVHPATASPLSMTHGDNNPSGSGNSTPNQAAPPAPPMFSTTSGKSNISLQTVSSIYNMANAEAHYNRLGQRETDTAAPTTLATMRSLKARKLQAAKAELQSSGQRLKNFTGVSPLPRGSVTADRAGSHGSASNNVVAERTVVDDGAIKTLQNEVAQLRKDRAIEVEQSMQDSNKVNERTVLDNAALKGLQIELESLILRVAELEKDNSSISEWKEKQMARVETNETDCRQLKQWKESLRNQQTAQQIKVAMQEEVKLAMPVVSKQVKSALQLELKTVDASFRKDCQQLKATAVLSDTKAAELAKSVNALLSFKEEVERDHLLPKLKHLPKEMAGLRKDTDTVLKEMEATKTNLDNAKKYQTTKLGEVARSLGEISNYIGDKFPLTLDGNPVSLRQKVDGMSNDFAQITTIQQTLSDQIDRAQQSDIGQKALVAKVEKLSTKLQEISDQMTSKELEAASEIANERSKLEQKFAQHTKEHQATLVKMEEKTSAEMRHMSERLEKQQARLAKMEEMSTDMHEKQEATLAKMETETQRMSERLTGINASVEGLSSPDGRADRIDLEPRVGWAERNIEEILAALQGLDEAVLKTEHTVHNHSTFISTAKDEIPANIESIVGKHKADTDRRFEIIEGQLILHGGDIASLKEDMNGKIASELRNTVHPNSPRPAFTNVQQNQLTWLLNDHEDTKKTLVGIQQAQLENMQPVQTGFQNLSQQVLALTEAHDDVNNQVAITRRALQQLESRYENISTGDLYQKMCDWIGRTWPQSTMQQIQVVQNDLNKHKQGTQHLQMLAQNSQLLQDLLQDGPQLRALAQHFPELQALATNAQPTWRTINQAIESAKKALSLCNELKEHQDGQDVKANELRTTVTDILNSEATRNLDQALGECLSKYQAIQDAYNTLHSELTQESNERKLGDERLETSLKIEHDERTSSDENLESRLREELNDGESKTTAALSKVQGEHAVSDQQTEKRINEIESQTRLFSKLVETILQIQEFLGDLNQNLPNGKLKFEWSTDFRKLT</sequence>
<comment type="caution">
    <text evidence="3">The sequence shown here is derived from an EMBL/GenBank/DDBJ whole genome shotgun (WGS) entry which is preliminary data.</text>
</comment>
<reference evidence="3 4" key="1">
    <citation type="submission" date="2020-01" db="EMBL/GenBank/DDBJ databases">
        <authorList>
            <consortium name="DOE Joint Genome Institute"/>
            <person name="Haridas S."/>
            <person name="Albert R."/>
            <person name="Binder M."/>
            <person name="Bloem J."/>
            <person name="Labutti K."/>
            <person name="Salamov A."/>
            <person name="Andreopoulos B."/>
            <person name="Baker S.E."/>
            <person name="Barry K."/>
            <person name="Bills G."/>
            <person name="Bluhm B.H."/>
            <person name="Cannon C."/>
            <person name="Castanera R."/>
            <person name="Culley D.E."/>
            <person name="Daum C."/>
            <person name="Ezra D."/>
            <person name="Gonzalez J.B."/>
            <person name="Henrissat B."/>
            <person name="Kuo A."/>
            <person name="Liang C."/>
            <person name="Lipzen A."/>
            <person name="Lutzoni F."/>
            <person name="Magnuson J."/>
            <person name="Mondo S."/>
            <person name="Nolan M."/>
            <person name="Ohm R."/>
            <person name="Pangilinan J."/>
            <person name="Park H.-J.H."/>
            <person name="Ramirez L."/>
            <person name="Alfaro M."/>
            <person name="Sun H."/>
            <person name="Tritt A."/>
            <person name="Yoshinaga Y."/>
            <person name="Zwiers L.-H.L."/>
            <person name="Turgeon B.G."/>
            <person name="Goodwin S.B."/>
            <person name="Spatafora J.W."/>
            <person name="Crous P.W."/>
            <person name="Grigoriev I.V."/>
        </authorList>
    </citation>
    <scope>NUCLEOTIDE SEQUENCE [LARGE SCALE GENOMIC DNA]</scope>
    <source>
        <strain evidence="3 4">CBS 611.86</strain>
    </source>
</reference>
<feature type="compositionally biased region" description="Basic and acidic residues" evidence="2">
    <location>
        <begin position="934"/>
        <end position="959"/>
    </location>
</feature>
<feature type="region of interest" description="Disordered" evidence="2">
    <location>
        <begin position="117"/>
        <end position="141"/>
    </location>
</feature>
<feature type="compositionally biased region" description="Basic and acidic residues" evidence="2">
    <location>
        <begin position="969"/>
        <end position="978"/>
    </location>
</feature>
<feature type="coiled-coil region" evidence="1">
    <location>
        <begin position="438"/>
        <end position="548"/>
    </location>
</feature>
<dbReference type="AlphaFoldDB" id="A0A7C8MKF1"/>
<dbReference type="EMBL" id="JAADJZ010000001">
    <property type="protein sequence ID" value="KAF2878375.1"/>
    <property type="molecule type" value="Genomic_DNA"/>
</dbReference>
<feature type="region of interest" description="Disordered" evidence="2">
    <location>
        <begin position="1"/>
        <end position="54"/>
    </location>
</feature>
<protein>
    <submittedName>
        <fullName evidence="3">Uncharacterized protein</fullName>
    </submittedName>
</protein>
<accession>A0A7C8MKF1</accession>
<feature type="region of interest" description="Disordered" evidence="2">
    <location>
        <begin position="934"/>
        <end position="978"/>
    </location>
</feature>